<name>A0A7S2TJV2_9EUKA</name>
<dbReference type="InterPro" id="IPR000086">
    <property type="entry name" value="NUDIX_hydrolase_dom"/>
</dbReference>
<accession>A0A7S2TJV2</accession>
<reference evidence="3" key="1">
    <citation type="submission" date="2021-01" db="EMBL/GenBank/DDBJ databases">
        <authorList>
            <person name="Corre E."/>
            <person name="Pelletier E."/>
            <person name="Niang G."/>
            <person name="Scheremetjew M."/>
            <person name="Finn R."/>
            <person name="Kale V."/>
            <person name="Holt S."/>
            <person name="Cochrane G."/>
            <person name="Meng A."/>
            <person name="Brown T."/>
            <person name="Cohen L."/>
        </authorList>
    </citation>
    <scope>NUCLEOTIDE SEQUENCE</scope>
    <source>
        <strain evidence="3">CCMP622</strain>
    </source>
</reference>
<protein>
    <recommendedName>
        <fullName evidence="2">Nudix hydrolase domain-containing protein</fullName>
    </recommendedName>
</protein>
<feature type="compositionally biased region" description="Polar residues" evidence="1">
    <location>
        <begin position="116"/>
        <end position="127"/>
    </location>
</feature>
<dbReference type="Pfam" id="PF00293">
    <property type="entry name" value="NUDIX"/>
    <property type="match status" value="1"/>
</dbReference>
<dbReference type="CDD" id="cd02883">
    <property type="entry name" value="NUDIX_Hydrolase"/>
    <property type="match status" value="1"/>
</dbReference>
<feature type="domain" description="Nudix hydrolase" evidence="2">
    <location>
        <begin position="2"/>
        <end position="88"/>
    </location>
</feature>
<evidence type="ECO:0000256" key="1">
    <source>
        <dbReference type="SAM" id="MobiDB-lite"/>
    </source>
</evidence>
<dbReference type="SUPFAM" id="SSF55811">
    <property type="entry name" value="Nudix"/>
    <property type="match status" value="1"/>
</dbReference>
<dbReference type="Gene3D" id="3.90.79.10">
    <property type="entry name" value="Nucleoside Triphosphate Pyrophosphohydrolase"/>
    <property type="match status" value="1"/>
</dbReference>
<evidence type="ECO:0000313" key="3">
    <source>
        <dbReference type="EMBL" id="CAD9754520.1"/>
    </source>
</evidence>
<sequence>MPWGNLRQNETLLDAAVRRLKEEVGYDADQGEVLCKVQSMMTREMSGCQCKGQPVMYVCSIFLMELNSTTSSLINPKYNASWFYPDQVRQFEEKGEVQALISAAVEQAENWNVTNDPYASYASNENSDYTEDESETEARREAKPVMTASAAAGGNSAADVTRSGGGSGMMMAPCSSSTSPFASSRNEESRQTLDPLRRLMHPRHRRQRGRP</sequence>
<feature type="compositionally biased region" description="Basic residues" evidence="1">
    <location>
        <begin position="198"/>
        <end position="211"/>
    </location>
</feature>
<dbReference type="EMBL" id="HBHP01008411">
    <property type="protein sequence ID" value="CAD9754520.1"/>
    <property type="molecule type" value="Transcribed_RNA"/>
</dbReference>
<gene>
    <name evidence="3" type="ORF">LSP00402_LOCUS5260</name>
</gene>
<organism evidence="3">
    <name type="scientific">Lotharella oceanica</name>
    <dbReference type="NCBI Taxonomy" id="641309"/>
    <lineage>
        <taxon>Eukaryota</taxon>
        <taxon>Sar</taxon>
        <taxon>Rhizaria</taxon>
        <taxon>Cercozoa</taxon>
        <taxon>Chlorarachniophyceae</taxon>
        <taxon>Lotharella</taxon>
    </lineage>
</organism>
<feature type="compositionally biased region" description="Low complexity" evidence="1">
    <location>
        <begin position="148"/>
        <end position="158"/>
    </location>
</feature>
<feature type="region of interest" description="Disordered" evidence="1">
    <location>
        <begin position="116"/>
        <end position="211"/>
    </location>
</feature>
<proteinExistence type="predicted"/>
<dbReference type="InterPro" id="IPR015797">
    <property type="entry name" value="NUDIX_hydrolase-like_dom_sf"/>
</dbReference>
<feature type="compositionally biased region" description="Low complexity" evidence="1">
    <location>
        <begin position="175"/>
        <end position="184"/>
    </location>
</feature>
<feature type="compositionally biased region" description="Basic and acidic residues" evidence="1">
    <location>
        <begin position="185"/>
        <end position="197"/>
    </location>
</feature>
<dbReference type="AlphaFoldDB" id="A0A7S2TJV2"/>
<evidence type="ECO:0000259" key="2">
    <source>
        <dbReference type="Pfam" id="PF00293"/>
    </source>
</evidence>